<dbReference type="SUPFAM" id="SSF56399">
    <property type="entry name" value="ADP-ribosylation"/>
    <property type="match status" value="1"/>
</dbReference>
<dbReference type="RefSeq" id="WP_093830056.1">
    <property type="nucleotide sequence ID" value="NZ_FOLQ01000009.1"/>
</dbReference>
<dbReference type="PANTHER" id="PTHR34129:SF1">
    <property type="entry name" value="DUF952 DOMAIN-CONTAINING PROTEIN"/>
    <property type="match status" value="1"/>
</dbReference>
<keyword evidence="2" id="KW-1185">Reference proteome</keyword>
<accession>A0A1I1X972</accession>
<dbReference type="Gene3D" id="3.20.170.20">
    <property type="entry name" value="Protein of unknown function DUF952"/>
    <property type="match status" value="1"/>
</dbReference>
<sequence>MNLIYHIVSATDWAKQESQPDYEASSLQTEGFIHLSTKEQVDGVLSRYYQNVPDLLLLHVDVEKLTQELRYETATNNDQFPHLHGPLNKTAVIAIEKLN</sequence>
<dbReference type="OrthoDB" id="5638018at2"/>
<dbReference type="EMBL" id="FOLQ01000009">
    <property type="protein sequence ID" value="SFE01900.1"/>
    <property type="molecule type" value="Genomic_DNA"/>
</dbReference>
<dbReference type="PANTHER" id="PTHR34129">
    <property type="entry name" value="BLR1139 PROTEIN"/>
    <property type="match status" value="1"/>
</dbReference>
<proteinExistence type="predicted"/>
<gene>
    <name evidence="1" type="ORF">SAMN05216167_109162</name>
</gene>
<dbReference type="InterPro" id="IPR009297">
    <property type="entry name" value="DUF952"/>
</dbReference>
<dbReference type="AlphaFoldDB" id="A0A1I1X972"/>
<reference evidence="1 2" key="1">
    <citation type="submission" date="2016-10" db="EMBL/GenBank/DDBJ databases">
        <authorList>
            <person name="de Groot N.N."/>
        </authorList>
    </citation>
    <scope>NUCLEOTIDE SEQUENCE [LARGE SCALE GENOMIC DNA]</scope>
    <source>
        <strain evidence="1 2">DSM 26130</strain>
    </source>
</reference>
<organism evidence="1 2">
    <name type="scientific">Spirosoma endophyticum</name>
    <dbReference type="NCBI Taxonomy" id="662367"/>
    <lineage>
        <taxon>Bacteria</taxon>
        <taxon>Pseudomonadati</taxon>
        <taxon>Bacteroidota</taxon>
        <taxon>Cytophagia</taxon>
        <taxon>Cytophagales</taxon>
        <taxon>Cytophagaceae</taxon>
        <taxon>Spirosoma</taxon>
    </lineage>
</organism>
<name>A0A1I1X972_9BACT</name>
<protein>
    <submittedName>
        <fullName evidence="1">Uncharacterized conserved protein, DUF952 family</fullName>
    </submittedName>
</protein>
<dbReference type="STRING" id="662367.SAMN05216167_109162"/>
<dbReference type="Proteomes" id="UP000198598">
    <property type="component" value="Unassembled WGS sequence"/>
</dbReference>
<dbReference type="Pfam" id="PF06108">
    <property type="entry name" value="DUF952"/>
    <property type="match status" value="1"/>
</dbReference>
<evidence type="ECO:0000313" key="2">
    <source>
        <dbReference type="Proteomes" id="UP000198598"/>
    </source>
</evidence>
<evidence type="ECO:0000313" key="1">
    <source>
        <dbReference type="EMBL" id="SFE01900.1"/>
    </source>
</evidence>